<organism evidence="7 8">
    <name type="scientific">Salinicoccus sediminis</name>
    <dbReference type="NCBI Taxonomy" id="1432562"/>
    <lineage>
        <taxon>Bacteria</taxon>
        <taxon>Bacillati</taxon>
        <taxon>Bacillota</taxon>
        <taxon>Bacilli</taxon>
        <taxon>Bacillales</taxon>
        <taxon>Staphylococcaceae</taxon>
        <taxon>Salinicoccus</taxon>
    </lineage>
</organism>
<keyword evidence="8" id="KW-1185">Reference proteome</keyword>
<dbReference type="AlphaFoldDB" id="A0A0M2SM87"/>
<name>A0A0M2SM87_9STAP</name>
<dbReference type="Proteomes" id="UP000034287">
    <property type="component" value="Unassembled WGS sequence"/>
</dbReference>
<sequence>MISLENISSISIFGFVANWSPYFFLFTVLLTVFYFLITKKWYRNFEGGRPLRVKEGTVFVTSMVLLYGMYGAPVDILSHILFSFHMLQMAVVFLLIAPLMFYAVPEYVWKAFVNLPVVKQIFMITRKPLVTLILFNGVFSIYHLPVVLDFLKQSGALHSAFNALLFLLAILMFYPVFNKVEPRENHMGGLFKMLYVFGIGALLTPACGLIIFAGTPLYETYTDGDAWLSAMELCVPSGVLDGLRGQGLISGPEYFTDTTPVMDQQTGGIIMKVLQEVFFGFMLGFIFFKWFKEERMDEEETTRRSVENARIQKELFNQYR</sequence>
<dbReference type="STRING" id="1432562.WN59_08895"/>
<accession>A0A0M2SM87</accession>
<evidence type="ECO:0000256" key="1">
    <source>
        <dbReference type="ARBA" id="ARBA00004651"/>
    </source>
</evidence>
<evidence type="ECO:0000313" key="8">
    <source>
        <dbReference type="Proteomes" id="UP000034287"/>
    </source>
</evidence>
<feature type="transmembrane region" description="Helical" evidence="6">
    <location>
        <begin position="12"/>
        <end position="37"/>
    </location>
</feature>
<dbReference type="EMBL" id="LAYZ01000024">
    <property type="protein sequence ID" value="KKK33725.1"/>
    <property type="molecule type" value="Genomic_DNA"/>
</dbReference>
<evidence type="ECO:0000256" key="3">
    <source>
        <dbReference type="ARBA" id="ARBA00022692"/>
    </source>
</evidence>
<dbReference type="GO" id="GO:0005886">
    <property type="term" value="C:plasma membrane"/>
    <property type="evidence" value="ECO:0007669"/>
    <property type="project" value="UniProtKB-SubCell"/>
</dbReference>
<reference evidence="7 8" key="1">
    <citation type="submission" date="2015-04" db="EMBL/GenBank/DDBJ databases">
        <title>Taxonomic description and genome sequence of Salinicoccus sediminis sp. nov., a novel hyper halotolerant bacterium isolated from marine sediment.</title>
        <authorList>
            <person name="Mathan Kumar R."/>
            <person name="Kaur G."/>
            <person name="Kumar N."/>
            <person name="Kumar A."/>
            <person name="Singh N.K."/>
            <person name="Kaur N."/>
            <person name="Mayilraj S."/>
        </authorList>
    </citation>
    <scope>NUCLEOTIDE SEQUENCE [LARGE SCALE GENOMIC DNA]</scope>
    <source>
        <strain evidence="7 8">SV-16</strain>
    </source>
</reference>
<dbReference type="Pfam" id="PF09678">
    <property type="entry name" value="Caa3_CtaG"/>
    <property type="match status" value="1"/>
</dbReference>
<feature type="transmembrane region" description="Helical" evidence="6">
    <location>
        <begin position="87"/>
        <end position="109"/>
    </location>
</feature>
<dbReference type="NCBIfam" id="TIGR02737">
    <property type="entry name" value="caa3_CtaG"/>
    <property type="match status" value="1"/>
</dbReference>
<feature type="transmembrane region" description="Helical" evidence="6">
    <location>
        <begin position="269"/>
        <end position="288"/>
    </location>
</feature>
<keyword evidence="2" id="KW-1003">Cell membrane</keyword>
<keyword evidence="3 6" id="KW-0812">Transmembrane</keyword>
<feature type="transmembrane region" description="Helical" evidence="6">
    <location>
        <begin position="129"/>
        <end position="148"/>
    </location>
</feature>
<evidence type="ECO:0000256" key="2">
    <source>
        <dbReference type="ARBA" id="ARBA00022475"/>
    </source>
</evidence>
<evidence type="ECO:0000256" key="6">
    <source>
        <dbReference type="SAM" id="Phobius"/>
    </source>
</evidence>
<protein>
    <submittedName>
        <fullName evidence="7">Cytochrome C oxidase assembly protein</fullName>
    </submittedName>
</protein>
<keyword evidence="4 6" id="KW-1133">Transmembrane helix</keyword>
<comment type="subcellular location">
    <subcellularLocation>
        <location evidence="1">Cell membrane</location>
        <topology evidence="1">Multi-pass membrane protein</topology>
    </subcellularLocation>
</comment>
<evidence type="ECO:0000256" key="5">
    <source>
        <dbReference type="ARBA" id="ARBA00023136"/>
    </source>
</evidence>
<evidence type="ECO:0000313" key="7">
    <source>
        <dbReference type="EMBL" id="KKK33725.1"/>
    </source>
</evidence>
<dbReference type="InterPro" id="IPR019108">
    <property type="entry name" value="Caa3_assmbl_CtaG-rel"/>
</dbReference>
<keyword evidence="5 6" id="KW-0472">Membrane</keyword>
<dbReference type="InterPro" id="IPR014108">
    <property type="entry name" value="Caa3-assmbl_CtaG"/>
</dbReference>
<feature type="transmembrane region" description="Helical" evidence="6">
    <location>
        <begin position="58"/>
        <end position="81"/>
    </location>
</feature>
<gene>
    <name evidence="7" type="ORF">WN59_08895</name>
</gene>
<feature type="transmembrane region" description="Helical" evidence="6">
    <location>
        <begin position="189"/>
        <end position="213"/>
    </location>
</feature>
<comment type="caution">
    <text evidence="7">The sequence shown here is derived from an EMBL/GenBank/DDBJ whole genome shotgun (WGS) entry which is preliminary data.</text>
</comment>
<feature type="transmembrane region" description="Helical" evidence="6">
    <location>
        <begin position="160"/>
        <end position="177"/>
    </location>
</feature>
<proteinExistence type="predicted"/>
<evidence type="ECO:0000256" key="4">
    <source>
        <dbReference type="ARBA" id="ARBA00022989"/>
    </source>
</evidence>
<dbReference type="PATRIC" id="fig|1432562.3.peg.1755"/>